<dbReference type="Proteomes" id="UP000499080">
    <property type="component" value="Unassembled WGS sequence"/>
</dbReference>
<proteinExistence type="predicted"/>
<keyword evidence="2" id="KW-1185">Reference proteome</keyword>
<sequence length="93" mass="9968">MGPTFFLRIGATQSGIDSTSRRKSLEEIFSHSASPTVHNCESVSSAGVWARTDLSIMSHICSMGLMSGDLGGQIIRWNCPECSSNQSLTISAM</sequence>
<name>A0A4Y2FG19_ARAVE</name>
<evidence type="ECO:0000313" key="1">
    <source>
        <dbReference type="EMBL" id="GBM38454.1"/>
    </source>
</evidence>
<dbReference type="EMBL" id="BGPR01000869">
    <property type="protein sequence ID" value="GBM38454.1"/>
    <property type="molecule type" value="Genomic_DNA"/>
</dbReference>
<comment type="caution">
    <text evidence="1">The sequence shown here is derived from an EMBL/GenBank/DDBJ whole genome shotgun (WGS) entry which is preliminary data.</text>
</comment>
<reference evidence="1 2" key="1">
    <citation type="journal article" date="2019" name="Sci. Rep.">
        <title>Orb-weaving spider Araneus ventricosus genome elucidates the spidroin gene catalogue.</title>
        <authorList>
            <person name="Kono N."/>
            <person name="Nakamura H."/>
            <person name="Ohtoshi R."/>
            <person name="Moran D.A.P."/>
            <person name="Shinohara A."/>
            <person name="Yoshida Y."/>
            <person name="Fujiwara M."/>
            <person name="Mori M."/>
            <person name="Tomita M."/>
            <person name="Arakawa K."/>
        </authorList>
    </citation>
    <scope>NUCLEOTIDE SEQUENCE [LARGE SCALE GENOMIC DNA]</scope>
</reference>
<accession>A0A4Y2FG19</accession>
<gene>
    <name evidence="1" type="ORF">AVEN_120815_1</name>
</gene>
<organism evidence="1 2">
    <name type="scientific">Araneus ventricosus</name>
    <name type="common">Orbweaver spider</name>
    <name type="synonym">Epeira ventricosa</name>
    <dbReference type="NCBI Taxonomy" id="182803"/>
    <lineage>
        <taxon>Eukaryota</taxon>
        <taxon>Metazoa</taxon>
        <taxon>Ecdysozoa</taxon>
        <taxon>Arthropoda</taxon>
        <taxon>Chelicerata</taxon>
        <taxon>Arachnida</taxon>
        <taxon>Araneae</taxon>
        <taxon>Araneomorphae</taxon>
        <taxon>Entelegynae</taxon>
        <taxon>Araneoidea</taxon>
        <taxon>Araneidae</taxon>
        <taxon>Araneus</taxon>
    </lineage>
</organism>
<protein>
    <submittedName>
        <fullName evidence="1">Uncharacterized protein</fullName>
    </submittedName>
</protein>
<evidence type="ECO:0000313" key="2">
    <source>
        <dbReference type="Proteomes" id="UP000499080"/>
    </source>
</evidence>
<dbReference type="AlphaFoldDB" id="A0A4Y2FG19"/>